<dbReference type="Pfam" id="PF02518">
    <property type="entry name" value="HATPase_c"/>
    <property type="match status" value="1"/>
</dbReference>
<dbReference type="SUPFAM" id="SSF55874">
    <property type="entry name" value="ATPase domain of HSP90 chaperone/DNA topoisomerase II/histidine kinase"/>
    <property type="match status" value="1"/>
</dbReference>
<organism evidence="9 10">
    <name type="scientific">Plantactinospora mayteni</name>
    <dbReference type="NCBI Taxonomy" id="566021"/>
    <lineage>
        <taxon>Bacteria</taxon>
        <taxon>Bacillati</taxon>
        <taxon>Actinomycetota</taxon>
        <taxon>Actinomycetes</taxon>
        <taxon>Micromonosporales</taxon>
        <taxon>Micromonosporaceae</taxon>
        <taxon>Plantactinospora</taxon>
    </lineage>
</organism>
<evidence type="ECO:0000256" key="3">
    <source>
        <dbReference type="ARBA" id="ARBA00022553"/>
    </source>
</evidence>
<name>A0ABQ4EMC5_9ACTN</name>
<keyword evidence="3" id="KW-0597">Phosphoprotein</keyword>
<evidence type="ECO:0000256" key="7">
    <source>
        <dbReference type="SAM" id="Phobius"/>
    </source>
</evidence>
<keyword evidence="5 9" id="KW-0418">Kinase</keyword>
<dbReference type="PROSITE" id="PS50906">
    <property type="entry name" value="NIT"/>
    <property type="match status" value="1"/>
</dbReference>
<proteinExistence type="predicted"/>
<dbReference type="InterPro" id="IPR050428">
    <property type="entry name" value="TCS_sensor_his_kinase"/>
</dbReference>
<keyword evidence="4" id="KW-0808">Transferase</keyword>
<keyword evidence="10" id="KW-1185">Reference proteome</keyword>
<dbReference type="PANTHER" id="PTHR45436:SF5">
    <property type="entry name" value="SENSOR HISTIDINE KINASE TRCS"/>
    <property type="match status" value="1"/>
</dbReference>
<dbReference type="InterPro" id="IPR036890">
    <property type="entry name" value="HATPase_C_sf"/>
</dbReference>
<comment type="catalytic activity">
    <reaction evidence="1">
        <text>ATP + protein L-histidine = ADP + protein N-phospho-L-histidine.</text>
        <dbReference type="EC" id="2.7.13.3"/>
    </reaction>
</comment>
<dbReference type="Proteomes" id="UP000621500">
    <property type="component" value="Unassembled WGS sequence"/>
</dbReference>
<evidence type="ECO:0000256" key="5">
    <source>
        <dbReference type="ARBA" id="ARBA00022777"/>
    </source>
</evidence>
<keyword evidence="7" id="KW-1133">Transmembrane helix</keyword>
<evidence type="ECO:0000256" key="4">
    <source>
        <dbReference type="ARBA" id="ARBA00022679"/>
    </source>
</evidence>
<evidence type="ECO:0000259" key="8">
    <source>
        <dbReference type="PROSITE" id="PS50906"/>
    </source>
</evidence>
<evidence type="ECO:0000313" key="10">
    <source>
        <dbReference type="Proteomes" id="UP000621500"/>
    </source>
</evidence>
<feature type="region of interest" description="Disordered" evidence="6">
    <location>
        <begin position="627"/>
        <end position="961"/>
    </location>
</feature>
<dbReference type="Pfam" id="PF08376">
    <property type="entry name" value="NIT"/>
    <property type="match status" value="1"/>
</dbReference>
<reference evidence="9 10" key="1">
    <citation type="submission" date="2021-01" db="EMBL/GenBank/DDBJ databases">
        <title>Whole genome shotgun sequence of Plantactinospora mayteni NBRC 109088.</title>
        <authorList>
            <person name="Komaki H."/>
            <person name="Tamura T."/>
        </authorList>
    </citation>
    <scope>NUCLEOTIDE SEQUENCE [LARGE SCALE GENOMIC DNA]</scope>
    <source>
        <strain evidence="9 10">NBRC 109088</strain>
    </source>
</reference>
<dbReference type="PANTHER" id="PTHR45436">
    <property type="entry name" value="SENSOR HISTIDINE KINASE YKOH"/>
    <property type="match status" value="1"/>
</dbReference>
<dbReference type="InterPro" id="IPR010910">
    <property type="entry name" value="Nitrate/nitrite_sensing_bac"/>
</dbReference>
<gene>
    <name evidence="9" type="ORF">Pma05_23750</name>
</gene>
<feature type="compositionally biased region" description="Low complexity" evidence="6">
    <location>
        <begin position="627"/>
        <end position="641"/>
    </location>
</feature>
<dbReference type="Gene3D" id="3.30.565.10">
    <property type="entry name" value="Histidine kinase-like ATPase, C-terminal domain"/>
    <property type="match status" value="1"/>
</dbReference>
<accession>A0ABQ4EMC5</accession>
<sequence>METQNWPIRSKIVALVAVPILALSALWIFATTLTVGPASSLLAAQTLLDEVGRPGETLVVELQQERRLSVRHLVDPAATTALADQRTRTDRAIAEFRRRTSDADLRDTTGALLDARIDQLLTSIDALRSGRTFIDRRTVDASGALGLYSGVIDAAFRTFSALNTLPDDTLAREARSLTELGRAREVMAQADALLAGAFSTGRFAPGEHAQYVQIVGTQRFLYSAATAELPDAERVAYQQLTEGDAYVRLRQMEDNLIGRGGGGTLPVDAREWQSSYDSVQRQLRDFELSGAEALTERSRPVAAGILLRLGLAGLVGFLAVLLSAVIALRIGRSLVRRLTSLRAAALNMADERLPDVVGRLRRGEEVDVETEAPPLDYGQDEIGQVGQAFSEVQRTAIASAIDEAALRRGLRDVFLNIARRSQTLLHRQLALLDRMERRVAQPDELEDLFRLDHMATRMRRHAEDLVVLAGAAPGRGWRNPVSMMDVIRGAISEVEDYARVDLVTVAPAATAGRAVGDVIHLLAELIENATSFSPPHTRVQVVGQVVSNGYAIEIEDRGLGMAAEALDQANRRLADPPDFDPANSARLGLFVVALLGARHGVRVQLRSSPYGGVTAVALIPGDLVVPDTSSSAGDRGDASGAEPDGTTRRTGPGRIAGGADGSETIELPMRPGRTARVSPDGDEPHTEPDSTTGLGPRRKAGAALAALVAASRPETPEPTPSADGGERLTGAGTTRDAPTSEPADSAAGPGGAAPDDGPETGRAGGVRMPKTGGLRRRGIDPAAAPTTAAPTTATPTPATATPATATPATMTPATATPATAAPVEAAGPSAPAGPAPRPAMDDDTVVLPAVRASAGPVRPAAGPVGADGLPRRIRQKSLAPQLRNGPVAGSDRSAAAGGTGAGEPDEPQPRTPEQIRAVMAALQSGTARGRRDAEDQTPPGDTAEDTARVADPGVTTSEGDG</sequence>
<feature type="transmembrane region" description="Helical" evidence="7">
    <location>
        <begin position="12"/>
        <end position="30"/>
    </location>
</feature>
<dbReference type="GO" id="GO:0016301">
    <property type="term" value="F:kinase activity"/>
    <property type="evidence" value="ECO:0007669"/>
    <property type="project" value="UniProtKB-KW"/>
</dbReference>
<dbReference type="InterPro" id="IPR003594">
    <property type="entry name" value="HATPase_dom"/>
</dbReference>
<dbReference type="InterPro" id="IPR013587">
    <property type="entry name" value="Nitrate/nitrite_sensing"/>
</dbReference>
<evidence type="ECO:0000313" key="9">
    <source>
        <dbReference type="EMBL" id="GIG95802.1"/>
    </source>
</evidence>
<feature type="domain" description="NIT" evidence="8">
    <location>
        <begin position="53"/>
        <end position="301"/>
    </location>
</feature>
<evidence type="ECO:0000256" key="1">
    <source>
        <dbReference type="ARBA" id="ARBA00000085"/>
    </source>
</evidence>
<feature type="compositionally biased region" description="Low complexity" evidence="6">
    <location>
        <begin position="742"/>
        <end position="755"/>
    </location>
</feature>
<feature type="compositionally biased region" description="Low complexity" evidence="6">
    <location>
        <begin position="781"/>
        <end position="830"/>
    </location>
</feature>
<evidence type="ECO:0000256" key="6">
    <source>
        <dbReference type="SAM" id="MobiDB-lite"/>
    </source>
</evidence>
<evidence type="ECO:0000256" key="2">
    <source>
        <dbReference type="ARBA" id="ARBA00012438"/>
    </source>
</evidence>
<comment type="caution">
    <text evidence="9">The sequence shown here is derived from an EMBL/GenBank/DDBJ whole genome shotgun (WGS) entry which is preliminary data.</text>
</comment>
<protein>
    <recommendedName>
        <fullName evidence="2">histidine kinase</fullName>
        <ecNumber evidence="2">2.7.13.3</ecNumber>
    </recommendedName>
</protein>
<dbReference type="Gene3D" id="6.10.340.10">
    <property type="match status" value="1"/>
</dbReference>
<dbReference type="EMBL" id="BONX01000012">
    <property type="protein sequence ID" value="GIG95802.1"/>
    <property type="molecule type" value="Genomic_DNA"/>
</dbReference>
<dbReference type="EC" id="2.7.13.3" evidence="2"/>
<feature type="compositionally biased region" description="Low complexity" evidence="6">
    <location>
        <begin position="701"/>
        <end position="712"/>
    </location>
</feature>
<keyword evidence="7" id="KW-0472">Membrane</keyword>
<keyword evidence="7" id="KW-0812">Transmembrane</keyword>
<dbReference type="RefSeq" id="WP_203857371.1">
    <property type="nucleotide sequence ID" value="NZ_BONX01000012.1"/>
</dbReference>